<reference evidence="1 2" key="1">
    <citation type="journal article" date="2017" name="Environ. Microbiol.">
        <title>Decay of the glycolytic pathway and adaptation to intranuclear parasitism within Enterocytozoonidae microsporidia.</title>
        <authorList>
            <person name="Wiredu Boakye D."/>
            <person name="Jaroenlak P."/>
            <person name="Prachumwat A."/>
            <person name="Williams T.A."/>
            <person name="Bateman K.S."/>
            <person name="Itsathitphaisarn O."/>
            <person name="Sritunyalucksana K."/>
            <person name="Paszkiewicz K.H."/>
            <person name="Moore K.A."/>
            <person name="Stentiford G.D."/>
            <person name="Williams B.A."/>
        </authorList>
    </citation>
    <scope>NUCLEOTIDE SEQUENCE [LARGE SCALE GENOMIC DNA]</scope>
    <source>
        <strain evidence="2">canceri</strain>
    </source>
</reference>
<dbReference type="VEuPathDB" id="MicrosporidiaDB:A0H76_1409"/>
<name>A0A1X0QH41_9MICR</name>
<proteinExistence type="predicted"/>
<gene>
    <name evidence="1" type="ORF">A0H76_1409</name>
</gene>
<evidence type="ECO:0000313" key="1">
    <source>
        <dbReference type="EMBL" id="ORD99099.1"/>
    </source>
</evidence>
<organism evidence="1 2">
    <name type="scientific">Hepatospora eriocheir</name>
    <dbReference type="NCBI Taxonomy" id="1081669"/>
    <lineage>
        <taxon>Eukaryota</taxon>
        <taxon>Fungi</taxon>
        <taxon>Fungi incertae sedis</taxon>
        <taxon>Microsporidia</taxon>
        <taxon>Hepatosporidae</taxon>
        <taxon>Hepatospora</taxon>
    </lineage>
</organism>
<protein>
    <submittedName>
        <fullName evidence="1">Uncharacterized protein</fullName>
    </submittedName>
</protein>
<dbReference type="Proteomes" id="UP000192501">
    <property type="component" value="Unassembled WGS sequence"/>
</dbReference>
<dbReference type="EMBL" id="LTAI01000300">
    <property type="protein sequence ID" value="ORD99099.1"/>
    <property type="molecule type" value="Genomic_DNA"/>
</dbReference>
<sequence>MGYRIKKYNFIPNQRHQDQTNYEFSHLLNDNRIVGDNIGVSEIPYKRAVFDGNLNNKNTYCYTQQQHINDEQNIDEDDKSKLDRIFSFK</sequence>
<dbReference type="AlphaFoldDB" id="A0A1X0QH41"/>
<evidence type="ECO:0000313" key="2">
    <source>
        <dbReference type="Proteomes" id="UP000192501"/>
    </source>
</evidence>
<accession>A0A1X0QH41</accession>
<comment type="caution">
    <text evidence="1">The sequence shown here is derived from an EMBL/GenBank/DDBJ whole genome shotgun (WGS) entry which is preliminary data.</text>
</comment>
<dbReference type="VEuPathDB" id="MicrosporidiaDB:HERIO_733"/>